<dbReference type="PANTHER" id="PTHR23084:SF263">
    <property type="entry name" value="MORN REPEAT-CONTAINING PROTEIN 1"/>
    <property type="match status" value="1"/>
</dbReference>
<evidence type="ECO:0000313" key="2">
    <source>
        <dbReference type="EMBL" id="CAJ1936387.1"/>
    </source>
</evidence>
<comment type="caution">
    <text evidence="2">The sequence shown here is derived from an EMBL/GenBank/DDBJ whole genome shotgun (WGS) entry which is preliminary data.</text>
</comment>
<dbReference type="EMBL" id="CAKOGP040000557">
    <property type="protein sequence ID" value="CAJ1936387.1"/>
    <property type="molecule type" value="Genomic_DNA"/>
</dbReference>
<keyword evidence="1" id="KW-0677">Repeat</keyword>
<evidence type="ECO:0000313" key="3">
    <source>
        <dbReference type="Proteomes" id="UP001295423"/>
    </source>
</evidence>
<dbReference type="AlphaFoldDB" id="A0AAD2FGA8"/>
<evidence type="ECO:0000256" key="1">
    <source>
        <dbReference type="ARBA" id="ARBA00022737"/>
    </source>
</evidence>
<dbReference type="Pfam" id="PF02493">
    <property type="entry name" value="MORN"/>
    <property type="match status" value="4"/>
</dbReference>
<dbReference type="InterPro" id="IPR003409">
    <property type="entry name" value="MORN"/>
</dbReference>
<dbReference type="Gene3D" id="2.20.110.10">
    <property type="entry name" value="Histone H3 K4-specific methyltransferase SET7/9 N-terminal domain"/>
    <property type="match status" value="2"/>
</dbReference>
<name>A0AAD2FGA8_9STRA</name>
<gene>
    <name evidence="2" type="ORF">CYCCA115_LOCUS5166</name>
</gene>
<proteinExistence type="predicted"/>
<accession>A0AAD2FGA8</accession>
<organism evidence="2 3">
    <name type="scientific">Cylindrotheca closterium</name>
    <dbReference type="NCBI Taxonomy" id="2856"/>
    <lineage>
        <taxon>Eukaryota</taxon>
        <taxon>Sar</taxon>
        <taxon>Stramenopiles</taxon>
        <taxon>Ochrophyta</taxon>
        <taxon>Bacillariophyta</taxon>
        <taxon>Bacillariophyceae</taxon>
        <taxon>Bacillariophycidae</taxon>
        <taxon>Bacillariales</taxon>
        <taxon>Bacillariaceae</taxon>
        <taxon>Cylindrotheca</taxon>
    </lineage>
</organism>
<dbReference type="PANTHER" id="PTHR23084">
    <property type="entry name" value="PHOSPHATIDYLINOSITOL-4-PHOSPHATE 5-KINASE RELATED"/>
    <property type="match status" value="1"/>
</dbReference>
<keyword evidence="3" id="KW-1185">Reference proteome</keyword>
<dbReference type="SUPFAM" id="SSF82185">
    <property type="entry name" value="Histone H3 K4-specific methyltransferase SET7/9 N-terminal domain"/>
    <property type="match status" value="2"/>
</dbReference>
<sequence>MTADQSNHPITERLNDSDDDSWSLVEEFGDSDDSCNFCIESRSKKLVLEAEHDQIKENKSFSLDMGVFLNEADSEGRHGTFHGRMSINGEFCYGTMVYHRGTKPIRMFQGNWRSDHTFQTGLLVYSNDNVYSGEFDKENRPHGHGRYIEKSGRYEYDGEWEHHLQHGQGCEIILNLTTDKKEAYRGEFKDGLRHGAGECTFADGTKYSGGWYHGRRCGNGTLFDSFGSILRTGKWESDKIPEEEIAASDYLKGKLETSDNRVCDADSLNVMAPMEECDPFNNVRELIHCADEDIDHFFPYVYK</sequence>
<protein>
    <recommendedName>
        <fullName evidence="4">MORN repeat-containing protein 5</fullName>
    </recommendedName>
</protein>
<dbReference type="Proteomes" id="UP001295423">
    <property type="component" value="Unassembled WGS sequence"/>
</dbReference>
<evidence type="ECO:0008006" key="4">
    <source>
        <dbReference type="Google" id="ProtNLM"/>
    </source>
</evidence>
<dbReference type="SMART" id="SM00698">
    <property type="entry name" value="MORN"/>
    <property type="match status" value="4"/>
</dbReference>
<reference evidence="2" key="1">
    <citation type="submission" date="2023-08" db="EMBL/GenBank/DDBJ databases">
        <authorList>
            <person name="Audoor S."/>
            <person name="Bilcke G."/>
        </authorList>
    </citation>
    <scope>NUCLEOTIDE SEQUENCE</scope>
</reference>